<proteinExistence type="predicted"/>
<keyword evidence="2" id="KW-0288">FMN</keyword>
<evidence type="ECO:0000313" key="8">
    <source>
        <dbReference type="Proteomes" id="UP000653644"/>
    </source>
</evidence>
<dbReference type="RefSeq" id="WP_359833349.1">
    <property type="nucleotide sequence ID" value="NZ_BMVN01000005.1"/>
</dbReference>
<dbReference type="InterPro" id="IPR011251">
    <property type="entry name" value="Luciferase-like_dom"/>
</dbReference>
<sequence length="144" mass="15781">MGLLVTCNHVRPPAVLGEIATTVDVIVGENPAVAEYAAYGLSLVPPAEGIARLKEAITILRGIWTRDVFGFHGRYYTLTGNHNEPEPVQRPGPAPADRRLRKRDAPPGRRAGRHPEHPRTAAQHAGLHHRAQCRSGRPPRGHRP</sequence>
<feature type="compositionally biased region" description="Basic residues" evidence="5">
    <location>
        <begin position="126"/>
        <end position="144"/>
    </location>
</feature>
<dbReference type="Pfam" id="PF00296">
    <property type="entry name" value="Bac_luciferase"/>
    <property type="match status" value="1"/>
</dbReference>
<dbReference type="Proteomes" id="UP000653644">
    <property type="component" value="Unassembled WGS sequence"/>
</dbReference>
<keyword evidence="3" id="KW-0560">Oxidoreductase</keyword>
<dbReference type="SUPFAM" id="SSF51679">
    <property type="entry name" value="Bacterial luciferase-like"/>
    <property type="match status" value="1"/>
</dbReference>
<evidence type="ECO:0000256" key="4">
    <source>
        <dbReference type="ARBA" id="ARBA00023033"/>
    </source>
</evidence>
<name>A0ABQ3CHX4_9ACTN</name>
<evidence type="ECO:0000256" key="1">
    <source>
        <dbReference type="ARBA" id="ARBA00022630"/>
    </source>
</evidence>
<feature type="region of interest" description="Disordered" evidence="5">
    <location>
        <begin position="78"/>
        <end position="144"/>
    </location>
</feature>
<feature type="compositionally biased region" description="Basic and acidic residues" evidence="5">
    <location>
        <begin position="103"/>
        <end position="119"/>
    </location>
</feature>
<evidence type="ECO:0000259" key="6">
    <source>
        <dbReference type="Pfam" id="PF00296"/>
    </source>
</evidence>
<evidence type="ECO:0000313" key="7">
    <source>
        <dbReference type="EMBL" id="GHA14626.1"/>
    </source>
</evidence>
<dbReference type="InterPro" id="IPR036661">
    <property type="entry name" value="Luciferase-like_sf"/>
</dbReference>
<evidence type="ECO:0000256" key="5">
    <source>
        <dbReference type="SAM" id="MobiDB-lite"/>
    </source>
</evidence>
<keyword evidence="8" id="KW-1185">Reference proteome</keyword>
<dbReference type="EMBL" id="BMVN01000005">
    <property type="protein sequence ID" value="GHA14626.1"/>
    <property type="molecule type" value="Genomic_DNA"/>
</dbReference>
<protein>
    <recommendedName>
        <fullName evidence="6">Luciferase-like domain-containing protein</fullName>
    </recommendedName>
</protein>
<evidence type="ECO:0000256" key="2">
    <source>
        <dbReference type="ARBA" id="ARBA00022643"/>
    </source>
</evidence>
<evidence type="ECO:0000256" key="3">
    <source>
        <dbReference type="ARBA" id="ARBA00023002"/>
    </source>
</evidence>
<accession>A0ABQ3CHX4</accession>
<feature type="domain" description="Luciferase-like" evidence="6">
    <location>
        <begin position="24"/>
        <end position="123"/>
    </location>
</feature>
<keyword evidence="4" id="KW-0503">Monooxygenase</keyword>
<organism evidence="7 8">
    <name type="scientific">Streptomyces canarius</name>
    <dbReference type="NCBI Taxonomy" id="285453"/>
    <lineage>
        <taxon>Bacteria</taxon>
        <taxon>Bacillati</taxon>
        <taxon>Actinomycetota</taxon>
        <taxon>Actinomycetes</taxon>
        <taxon>Kitasatosporales</taxon>
        <taxon>Streptomycetaceae</taxon>
        <taxon>Streptomyces</taxon>
    </lineage>
</organism>
<gene>
    <name evidence="7" type="ORF">GCM10010345_19000</name>
</gene>
<dbReference type="PANTHER" id="PTHR42847">
    <property type="entry name" value="ALKANESULFONATE MONOOXYGENASE"/>
    <property type="match status" value="1"/>
</dbReference>
<keyword evidence="1" id="KW-0285">Flavoprotein</keyword>
<reference evidence="8" key="1">
    <citation type="journal article" date="2019" name="Int. J. Syst. Evol. Microbiol.">
        <title>The Global Catalogue of Microorganisms (GCM) 10K type strain sequencing project: providing services to taxonomists for standard genome sequencing and annotation.</title>
        <authorList>
            <consortium name="The Broad Institute Genomics Platform"/>
            <consortium name="The Broad Institute Genome Sequencing Center for Infectious Disease"/>
            <person name="Wu L."/>
            <person name="Ma J."/>
        </authorList>
    </citation>
    <scope>NUCLEOTIDE SEQUENCE [LARGE SCALE GENOMIC DNA]</scope>
    <source>
        <strain evidence="8">JCM 4733</strain>
    </source>
</reference>
<dbReference type="Gene3D" id="3.20.20.30">
    <property type="entry name" value="Luciferase-like domain"/>
    <property type="match status" value="1"/>
</dbReference>
<dbReference type="PANTHER" id="PTHR42847:SF4">
    <property type="entry name" value="ALKANESULFONATE MONOOXYGENASE-RELATED"/>
    <property type="match status" value="1"/>
</dbReference>
<comment type="caution">
    <text evidence="7">The sequence shown here is derived from an EMBL/GenBank/DDBJ whole genome shotgun (WGS) entry which is preliminary data.</text>
</comment>
<dbReference type="InterPro" id="IPR050172">
    <property type="entry name" value="SsuD_RutA_monooxygenase"/>
</dbReference>